<dbReference type="AlphaFoldDB" id="A0A9Q1G1P2"/>
<name>A0A9Q1G1P2_SYNKA</name>
<protein>
    <submittedName>
        <fullName evidence="1">Uncharacterized protein</fullName>
    </submittedName>
</protein>
<dbReference type="EMBL" id="JAINUF010000002">
    <property type="protein sequence ID" value="KAJ8373807.1"/>
    <property type="molecule type" value="Genomic_DNA"/>
</dbReference>
<evidence type="ECO:0000313" key="2">
    <source>
        <dbReference type="Proteomes" id="UP001152622"/>
    </source>
</evidence>
<proteinExistence type="predicted"/>
<comment type="caution">
    <text evidence="1">The sequence shown here is derived from an EMBL/GenBank/DDBJ whole genome shotgun (WGS) entry which is preliminary data.</text>
</comment>
<dbReference type="Proteomes" id="UP001152622">
    <property type="component" value="Chromosome 2"/>
</dbReference>
<evidence type="ECO:0000313" key="1">
    <source>
        <dbReference type="EMBL" id="KAJ8373807.1"/>
    </source>
</evidence>
<gene>
    <name evidence="1" type="ORF">SKAU_G00043870</name>
</gene>
<keyword evidence="2" id="KW-1185">Reference proteome</keyword>
<accession>A0A9Q1G1P2</accession>
<organism evidence="1 2">
    <name type="scientific">Synaphobranchus kaupii</name>
    <name type="common">Kaup's arrowtooth eel</name>
    <dbReference type="NCBI Taxonomy" id="118154"/>
    <lineage>
        <taxon>Eukaryota</taxon>
        <taxon>Metazoa</taxon>
        <taxon>Chordata</taxon>
        <taxon>Craniata</taxon>
        <taxon>Vertebrata</taxon>
        <taxon>Euteleostomi</taxon>
        <taxon>Actinopterygii</taxon>
        <taxon>Neopterygii</taxon>
        <taxon>Teleostei</taxon>
        <taxon>Anguilliformes</taxon>
        <taxon>Synaphobranchidae</taxon>
        <taxon>Synaphobranchus</taxon>
    </lineage>
</organism>
<reference evidence="1" key="1">
    <citation type="journal article" date="2023" name="Science">
        <title>Genome structures resolve the early diversification of teleost fishes.</title>
        <authorList>
            <person name="Parey E."/>
            <person name="Louis A."/>
            <person name="Montfort J."/>
            <person name="Bouchez O."/>
            <person name="Roques C."/>
            <person name="Iampietro C."/>
            <person name="Lluch J."/>
            <person name="Castinel A."/>
            <person name="Donnadieu C."/>
            <person name="Desvignes T."/>
            <person name="Floi Bucao C."/>
            <person name="Jouanno E."/>
            <person name="Wen M."/>
            <person name="Mejri S."/>
            <person name="Dirks R."/>
            <person name="Jansen H."/>
            <person name="Henkel C."/>
            <person name="Chen W.J."/>
            <person name="Zahm M."/>
            <person name="Cabau C."/>
            <person name="Klopp C."/>
            <person name="Thompson A.W."/>
            <person name="Robinson-Rechavi M."/>
            <person name="Braasch I."/>
            <person name="Lecointre G."/>
            <person name="Bobe J."/>
            <person name="Postlethwait J.H."/>
            <person name="Berthelot C."/>
            <person name="Roest Crollius H."/>
            <person name="Guiguen Y."/>
        </authorList>
    </citation>
    <scope>NUCLEOTIDE SEQUENCE</scope>
    <source>
        <strain evidence="1">WJC10195</strain>
    </source>
</reference>
<sequence>MELKRNRITAVLPTSNQPLTQPEKNLKGGYATDVFIDKLQCIRARVAFAICRKRLAQKATSSLALLHYRLFSEELITRARLALSPLLLRRSGLRLAAQHDTAESGSSPTMHRFTCRRKHDVQSSRLKCK</sequence>